<reference evidence="12" key="1">
    <citation type="journal article" date="2015" name="PeerJ">
        <title>First genomic representation of candidate bacterial phylum KSB3 points to enhanced environmental sensing as a trigger of wastewater bulking.</title>
        <authorList>
            <person name="Sekiguchi Y."/>
            <person name="Ohashi A."/>
            <person name="Parks D.H."/>
            <person name="Yamauchi T."/>
            <person name="Tyson G.W."/>
            <person name="Hugenholtz P."/>
        </authorList>
    </citation>
    <scope>NUCLEOTIDE SEQUENCE [LARGE SCALE GENOMIC DNA]</scope>
</reference>
<feature type="binding site" evidence="7 9">
    <location>
        <begin position="133"/>
        <end position="135"/>
    </location>
    <ligand>
        <name>NAD(+)</name>
        <dbReference type="ChEBI" id="CHEBI:57540"/>
    </ligand>
</feature>
<comment type="subcellular location">
    <subcellularLocation>
        <location evidence="7">Cytoplasm</location>
    </subcellularLocation>
</comment>
<keyword evidence="7" id="KW-0597">Phosphoprotein</keyword>
<evidence type="ECO:0000256" key="6">
    <source>
        <dbReference type="ARBA" id="ARBA00049258"/>
    </source>
</evidence>
<comment type="subunit">
    <text evidence="7">Homotetramer.</text>
</comment>
<keyword evidence="4 7" id="KW-0560">Oxidoreductase</keyword>
<dbReference type="HOGENOM" id="CLU_045401_1_1_0"/>
<dbReference type="eggNOG" id="COG0039">
    <property type="taxonomic scope" value="Bacteria"/>
</dbReference>
<evidence type="ECO:0000259" key="10">
    <source>
        <dbReference type="Pfam" id="PF00056"/>
    </source>
</evidence>
<dbReference type="Gene3D" id="3.90.110.10">
    <property type="entry name" value="Lactate dehydrogenase/glycoside hydrolase, family 4, C-terminal"/>
    <property type="match status" value="1"/>
</dbReference>
<evidence type="ECO:0000256" key="8">
    <source>
        <dbReference type="PIRSR" id="PIRSR000102-1"/>
    </source>
</evidence>
<evidence type="ECO:0000259" key="11">
    <source>
        <dbReference type="Pfam" id="PF02866"/>
    </source>
</evidence>
<feature type="binding site" evidence="7">
    <location>
        <position position="183"/>
    </location>
    <ligand>
        <name>beta-D-fructose 1,6-bisphosphate</name>
        <dbReference type="ChEBI" id="CHEBI:32966"/>
        <note>allosteric activator</note>
    </ligand>
</feature>
<dbReference type="NCBIfam" id="TIGR01771">
    <property type="entry name" value="L-LDH-NAD"/>
    <property type="match status" value="1"/>
</dbReference>
<feature type="binding site" evidence="7">
    <location>
        <position position="168"/>
    </location>
    <ligand>
        <name>beta-D-fructose 1,6-bisphosphate</name>
        <dbReference type="ChEBI" id="CHEBI:32966"/>
        <note>allosteric activator</note>
    </ligand>
</feature>
<feature type="binding site" evidence="7">
    <location>
        <position position="158"/>
    </location>
    <ligand>
        <name>NAD(+)</name>
        <dbReference type="ChEBI" id="CHEBI:57540"/>
    </ligand>
</feature>
<evidence type="ECO:0000256" key="2">
    <source>
        <dbReference type="ARBA" id="ARBA00006054"/>
    </source>
</evidence>
<comment type="similarity">
    <text evidence="2 7">Belongs to the LDH/MDH superfamily. LDH family.</text>
</comment>
<dbReference type="InterPro" id="IPR001557">
    <property type="entry name" value="L-lactate/malate_DH"/>
</dbReference>
<accession>A0A081C6V1</accession>
<dbReference type="HAMAP" id="MF_00488">
    <property type="entry name" value="Lactate_dehydrog"/>
    <property type="match status" value="1"/>
</dbReference>
<dbReference type="InterPro" id="IPR001236">
    <property type="entry name" value="Lactate/malate_DH_N"/>
</dbReference>
<dbReference type="Proteomes" id="UP000030661">
    <property type="component" value="Unassembled WGS sequence"/>
</dbReference>
<evidence type="ECO:0000256" key="7">
    <source>
        <dbReference type="HAMAP-Rule" id="MF_00488"/>
    </source>
</evidence>
<dbReference type="InterPro" id="IPR015955">
    <property type="entry name" value="Lactate_DH/Glyco_Ohase_4_C"/>
</dbReference>
<feature type="domain" description="Lactate/malate dehydrogenase N-terminal" evidence="10">
    <location>
        <begin position="21"/>
        <end position="157"/>
    </location>
</feature>
<dbReference type="PRINTS" id="PR00086">
    <property type="entry name" value="LLDHDRGNASE"/>
</dbReference>
<feature type="binding site" evidence="9">
    <location>
        <position position="111"/>
    </location>
    <ligand>
        <name>NAD(+)</name>
        <dbReference type="ChEBI" id="CHEBI:57540"/>
    </ligand>
</feature>
<feature type="modified residue" description="Phosphotyrosine" evidence="7">
    <location>
        <position position="236"/>
    </location>
</feature>
<evidence type="ECO:0000256" key="1">
    <source>
        <dbReference type="ARBA" id="ARBA00004843"/>
    </source>
</evidence>
<dbReference type="InterPro" id="IPR022383">
    <property type="entry name" value="Lactate/malate_DH_C"/>
</dbReference>
<dbReference type="EC" id="1.1.1.27" evidence="3 7"/>
<comment type="caution">
    <text evidence="7">Lacks conserved residue(s) required for the propagation of feature annotation.</text>
</comment>
<gene>
    <name evidence="7" type="primary">ldh</name>
    <name evidence="12" type="ORF">U27_00197</name>
</gene>
<feature type="domain" description="Lactate/malate dehydrogenase C-terminal" evidence="11">
    <location>
        <begin position="160"/>
        <end position="325"/>
    </location>
</feature>
<dbReference type="STRING" id="1499967.U27_00197"/>
<dbReference type="Gene3D" id="3.40.50.720">
    <property type="entry name" value="NAD(P)-binding Rossmann-like Domain"/>
    <property type="match status" value="1"/>
</dbReference>
<dbReference type="FunFam" id="3.40.50.720:FF:000018">
    <property type="entry name" value="Malate dehydrogenase"/>
    <property type="match status" value="1"/>
</dbReference>
<feature type="binding site" evidence="7 9">
    <location>
        <position position="51"/>
    </location>
    <ligand>
        <name>NAD(+)</name>
        <dbReference type="ChEBI" id="CHEBI:57540"/>
    </ligand>
</feature>
<sequence>MPKNSCCEMELPETDYQATRKVAIVGAGQVGATFAFTLMQSGLADKIVLIDVNAELAQGHVMDLNHGLLFVPPVKISAGDYSECEDANIVVITAGAGQKPGETRLDLVQKNAAIFQNIIPQIVRYNPKILLIVSNPVDVLTYVALKVSGYPLNRVIGSGTVLDTARFRSLLSAHCEVDARNVHAYIIGEHGDSEVAVWSQANIAGITFDQYCPTCHKHCSEMDKEQIFQKVKNAAYEIIRRKGATNFAVSLALLRIVGSILRDEQSVLTVSTLLDNYYGISDVCLSIPAIVNRDGLSRILSIELNETERQQLQSSANLLKQTIRQLYI</sequence>
<keyword evidence="5 7" id="KW-0520">NAD</keyword>
<dbReference type="GO" id="GO:0006096">
    <property type="term" value="P:glycolytic process"/>
    <property type="evidence" value="ECO:0007669"/>
    <property type="project" value="UniProtKB-UniRule"/>
</dbReference>
<dbReference type="Pfam" id="PF00056">
    <property type="entry name" value="Ldh_1_N"/>
    <property type="match status" value="1"/>
</dbReference>
<feature type="binding site" evidence="7">
    <location>
        <position position="30"/>
    </location>
    <ligand>
        <name>NAD(+)</name>
        <dbReference type="ChEBI" id="CHEBI:57540"/>
    </ligand>
</feature>
<feature type="binding site" evidence="7">
    <location>
        <position position="104"/>
    </location>
    <ligand>
        <name>substrate</name>
    </ligand>
</feature>
<dbReference type="SUPFAM" id="SSF56327">
    <property type="entry name" value="LDH C-terminal domain-like"/>
    <property type="match status" value="1"/>
</dbReference>
<dbReference type="AlphaFoldDB" id="A0A081C6V1"/>
<proteinExistence type="inferred from homology"/>
<evidence type="ECO:0000313" key="13">
    <source>
        <dbReference type="Proteomes" id="UP000030661"/>
    </source>
</evidence>
<dbReference type="GO" id="GO:0004459">
    <property type="term" value="F:L-lactate dehydrogenase (NAD+) activity"/>
    <property type="evidence" value="ECO:0007669"/>
    <property type="project" value="UniProtKB-UniRule"/>
</dbReference>
<name>A0A081C6V1_VECG1</name>
<evidence type="ECO:0000256" key="5">
    <source>
        <dbReference type="ARBA" id="ARBA00023027"/>
    </source>
</evidence>
<feature type="binding site" evidence="7">
    <location>
        <begin position="95"/>
        <end position="96"/>
    </location>
    <ligand>
        <name>NAD(+)</name>
        <dbReference type="ChEBI" id="CHEBI:57540"/>
    </ligand>
</feature>
<comment type="catalytic activity">
    <reaction evidence="6 7">
        <text>(S)-lactate + NAD(+) = pyruvate + NADH + H(+)</text>
        <dbReference type="Rhea" id="RHEA:23444"/>
        <dbReference type="ChEBI" id="CHEBI:15361"/>
        <dbReference type="ChEBI" id="CHEBI:15378"/>
        <dbReference type="ChEBI" id="CHEBI:16651"/>
        <dbReference type="ChEBI" id="CHEBI:57540"/>
        <dbReference type="ChEBI" id="CHEBI:57945"/>
        <dbReference type="EC" id="1.1.1.27"/>
    </reaction>
</comment>
<dbReference type="InterPro" id="IPR018177">
    <property type="entry name" value="L-lactate_DH_AS"/>
</dbReference>
<dbReference type="NCBIfam" id="NF000824">
    <property type="entry name" value="PRK00066.1"/>
    <property type="match status" value="1"/>
</dbReference>
<evidence type="ECO:0000256" key="9">
    <source>
        <dbReference type="PIRSR" id="PIRSR000102-3"/>
    </source>
</evidence>
<dbReference type="CDD" id="cd05292">
    <property type="entry name" value="LDH_2"/>
    <property type="match status" value="1"/>
</dbReference>
<dbReference type="PANTHER" id="PTHR43128:SF16">
    <property type="entry name" value="L-LACTATE DEHYDROGENASE"/>
    <property type="match status" value="1"/>
</dbReference>
<dbReference type="GO" id="GO:0006089">
    <property type="term" value="P:lactate metabolic process"/>
    <property type="evidence" value="ECO:0007669"/>
    <property type="project" value="TreeGrafter"/>
</dbReference>
<dbReference type="InterPro" id="IPR011304">
    <property type="entry name" value="L-lactate_DH"/>
</dbReference>
<keyword evidence="7" id="KW-0021">Allosteric enzyme</keyword>
<dbReference type="GO" id="GO:0005737">
    <property type="term" value="C:cytoplasm"/>
    <property type="evidence" value="ECO:0007669"/>
    <property type="project" value="UniProtKB-SubCell"/>
</dbReference>
<dbReference type="PANTHER" id="PTHR43128">
    <property type="entry name" value="L-2-HYDROXYCARBOXYLATE DEHYDROGENASE (NAD(P)(+))"/>
    <property type="match status" value="1"/>
</dbReference>
<evidence type="ECO:0000256" key="4">
    <source>
        <dbReference type="ARBA" id="ARBA00023002"/>
    </source>
</evidence>
<keyword evidence="13" id="KW-1185">Reference proteome</keyword>
<comment type="activity regulation">
    <text evidence="7">Allosterically activated by fructose 1,6-bisphosphate (FBP).</text>
</comment>
<feature type="active site" description="Proton acceptor" evidence="7 8">
    <location>
        <position position="190"/>
    </location>
</feature>
<dbReference type="InterPro" id="IPR036291">
    <property type="entry name" value="NAD(P)-bd_dom_sf"/>
</dbReference>
<organism evidence="12">
    <name type="scientific">Vecturithrix granuli</name>
    <dbReference type="NCBI Taxonomy" id="1499967"/>
    <lineage>
        <taxon>Bacteria</taxon>
        <taxon>Candidatus Moduliflexota</taxon>
        <taxon>Candidatus Vecturitrichia</taxon>
        <taxon>Candidatus Vecturitrichales</taxon>
        <taxon>Candidatus Vecturitrichaceae</taxon>
        <taxon>Candidatus Vecturithrix</taxon>
    </lineage>
</organism>
<dbReference type="PROSITE" id="PS00064">
    <property type="entry name" value="L_LDH"/>
    <property type="match status" value="1"/>
</dbReference>
<dbReference type="Pfam" id="PF02866">
    <property type="entry name" value="Ldh_1_C"/>
    <property type="match status" value="1"/>
</dbReference>
<feature type="binding site" evidence="9">
    <location>
        <begin position="26"/>
        <end position="31"/>
    </location>
    <ligand>
        <name>NAD(+)</name>
        <dbReference type="ChEBI" id="CHEBI:57540"/>
    </ligand>
</feature>
<evidence type="ECO:0000256" key="3">
    <source>
        <dbReference type="ARBA" id="ARBA00012967"/>
    </source>
</evidence>
<dbReference type="UniPathway" id="UPA00554">
    <property type="reaction ID" value="UER00611"/>
</dbReference>
<protein>
    <recommendedName>
        <fullName evidence="3 7">L-lactate dehydrogenase</fullName>
        <shortName evidence="7">L-LDH</shortName>
        <ecNumber evidence="3 7">1.1.1.27</ecNumber>
    </recommendedName>
</protein>
<evidence type="ECO:0000313" key="12">
    <source>
        <dbReference type="EMBL" id="GAK60306.1"/>
    </source>
</evidence>
<feature type="binding site" evidence="7">
    <location>
        <position position="81"/>
    </location>
    <ligand>
        <name>NAD(+)</name>
        <dbReference type="ChEBI" id="CHEBI:57540"/>
    </ligand>
</feature>
<keyword evidence="7" id="KW-0963">Cytoplasm</keyword>
<dbReference type="SUPFAM" id="SSF51735">
    <property type="entry name" value="NAD(P)-binding Rossmann-fold domains"/>
    <property type="match status" value="1"/>
</dbReference>
<dbReference type="PIRSF" id="PIRSF000102">
    <property type="entry name" value="Lac_mal_DH"/>
    <property type="match status" value="1"/>
</dbReference>
<comment type="function">
    <text evidence="7">Catalyzes the conversion of lactate to pyruvate.</text>
</comment>
<feature type="binding site" evidence="7">
    <location>
        <begin position="163"/>
        <end position="166"/>
    </location>
    <ligand>
        <name>substrate</name>
    </ligand>
</feature>
<dbReference type="NCBIfam" id="NF004863">
    <property type="entry name" value="PRK06223.1"/>
    <property type="match status" value="1"/>
</dbReference>
<comment type="pathway">
    <text evidence="1 7">Fermentation; pyruvate fermentation to lactate; (S)-lactate from pyruvate: step 1/1.</text>
</comment>
<dbReference type="EMBL" id="DF820472">
    <property type="protein sequence ID" value="GAK60306.1"/>
    <property type="molecule type" value="Genomic_DNA"/>
</dbReference>
<feature type="binding site" evidence="7">
    <location>
        <begin position="135"/>
        <end position="138"/>
    </location>
    <ligand>
        <name>substrate</name>
    </ligand>
</feature>
<feature type="binding site" evidence="7">
    <location>
        <position position="98"/>
    </location>
    <ligand>
        <name>substrate</name>
    </ligand>
</feature>
<feature type="binding site" evidence="7">
    <location>
        <position position="245"/>
    </location>
    <ligand>
        <name>substrate</name>
    </ligand>
</feature>